<organism evidence="4 5">
    <name type="scientific">Ornithinibacillus caprae</name>
    <dbReference type="NCBI Taxonomy" id="2678566"/>
    <lineage>
        <taxon>Bacteria</taxon>
        <taxon>Bacillati</taxon>
        <taxon>Bacillota</taxon>
        <taxon>Bacilli</taxon>
        <taxon>Bacillales</taxon>
        <taxon>Bacillaceae</taxon>
        <taxon>Ornithinibacillus</taxon>
    </lineage>
</organism>
<sequence>MQISNEEYQLYKPLLFSLGYRLLGSISEAEDLVHDTFLRAYEVDEQYVKNKKAYLCKMMTNRCLDVLKSARMKKESYIGPWNPEPLLLDNLDDNPIDGVLQKEGLSIAYLRMMENLSPIERAVVLLRDIFEMPYVEISDTVNKKVDHCRKLYSRSKEKLRKVEDESLHYEHNKHVIDQFITSLQTQNKEKLLQLLSENITLYSDGGGKVLAALRPIESRKNVVAFLQGLLKKAAGDYDHEVVNVNGQPAILIFMNGALNSVMSFYIKNDTVHELYITLNPDKLTTRNLK</sequence>
<keyword evidence="5" id="KW-1185">Reference proteome</keyword>
<accession>A0A6N8FPY4</accession>
<feature type="domain" description="RNA polymerase sigma factor 70 region 4 type 2" evidence="3">
    <location>
        <begin position="108"/>
        <end position="159"/>
    </location>
</feature>
<protein>
    <submittedName>
        <fullName evidence="4">RNA polymerase sigma-70 factor</fullName>
    </submittedName>
</protein>
<dbReference type="Gene3D" id="1.10.10.10">
    <property type="entry name" value="Winged helix-like DNA-binding domain superfamily/Winged helix DNA-binding domain"/>
    <property type="match status" value="1"/>
</dbReference>
<dbReference type="InterPro" id="IPR013325">
    <property type="entry name" value="RNA_pol_sigma_r2"/>
</dbReference>
<dbReference type="GO" id="GO:0003677">
    <property type="term" value="F:DNA binding"/>
    <property type="evidence" value="ECO:0007669"/>
    <property type="project" value="InterPro"/>
</dbReference>
<comment type="caution">
    <text evidence="4">The sequence shown here is derived from an EMBL/GenBank/DDBJ whole genome shotgun (WGS) entry which is preliminary data.</text>
</comment>
<dbReference type="Proteomes" id="UP000469125">
    <property type="component" value="Unassembled WGS sequence"/>
</dbReference>
<dbReference type="AlphaFoldDB" id="A0A6N8FPY4"/>
<dbReference type="NCBIfam" id="TIGR02937">
    <property type="entry name" value="sigma70-ECF"/>
    <property type="match status" value="1"/>
</dbReference>
<dbReference type="NCBIfam" id="TIGR02957">
    <property type="entry name" value="SigX4"/>
    <property type="match status" value="1"/>
</dbReference>
<gene>
    <name evidence="4" type="ORF">GMD78_20740</name>
</gene>
<dbReference type="InterPro" id="IPR014303">
    <property type="entry name" value="RNA_pol_sigma-70_ECF"/>
</dbReference>
<proteinExistence type="predicted"/>
<dbReference type="InterPro" id="IPR032710">
    <property type="entry name" value="NTF2-like_dom_sf"/>
</dbReference>
<evidence type="ECO:0000256" key="1">
    <source>
        <dbReference type="ARBA" id="ARBA00011344"/>
    </source>
</evidence>
<evidence type="ECO:0000313" key="5">
    <source>
        <dbReference type="Proteomes" id="UP000469125"/>
    </source>
</evidence>
<dbReference type="GO" id="GO:0016987">
    <property type="term" value="F:sigma factor activity"/>
    <property type="evidence" value="ECO:0007669"/>
    <property type="project" value="InterPro"/>
</dbReference>
<reference evidence="4 5" key="1">
    <citation type="submission" date="2019-11" db="EMBL/GenBank/DDBJ databases">
        <authorList>
            <person name="Li X."/>
        </authorList>
    </citation>
    <scope>NUCLEOTIDE SEQUENCE [LARGE SCALE GENOMIC DNA]</scope>
    <source>
        <strain evidence="4 5">L9</strain>
    </source>
</reference>
<dbReference type="InterPro" id="IPR013249">
    <property type="entry name" value="RNA_pol_sigma70_r4_t2"/>
</dbReference>
<dbReference type="Pfam" id="PF08281">
    <property type="entry name" value="Sigma70_r4_2"/>
    <property type="match status" value="1"/>
</dbReference>
<dbReference type="SUPFAM" id="SSF88659">
    <property type="entry name" value="Sigma3 and sigma4 domains of RNA polymerase sigma factors"/>
    <property type="match status" value="1"/>
</dbReference>
<evidence type="ECO:0000259" key="3">
    <source>
        <dbReference type="Pfam" id="PF08281"/>
    </source>
</evidence>
<dbReference type="InterPro" id="IPR007627">
    <property type="entry name" value="RNA_pol_sigma70_r2"/>
</dbReference>
<name>A0A6N8FPY4_9BACI</name>
<dbReference type="PANTHER" id="PTHR30173:SF36">
    <property type="entry name" value="ECF RNA POLYMERASE SIGMA FACTOR SIGJ"/>
    <property type="match status" value="1"/>
</dbReference>
<dbReference type="NCBIfam" id="NF007214">
    <property type="entry name" value="PRK09636.1"/>
    <property type="match status" value="1"/>
</dbReference>
<comment type="subunit">
    <text evidence="1">Interacts transiently with the RNA polymerase catalytic core formed by RpoA, RpoB, RpoC and RpoZ (2 alpha, 1 beta, 1 beta' and 1 omega subunit) to form the RNA polymerase holoenzyme that can initiate transcription.</text>
</comment>
<dbReference type="InterPro" id="IPR013324">
    <property type="entry name" value="RNA_pol_sigma_r3/r4-like"/>
</dbReference>
<dbReference type="Pfam" id="PF04542">
    <property type="entry name" value="Sigma70_r2"/>
    <property type="match status" value="1"/>
</dbReference>
<dbReference type="InterPro" id="IPR052704">
    <property type="entry name" value="ECF_Sigma-70_Domain"/>
</dbReference>
<evidence type="ECO:0000313" key="4">
    <source>
        <dbReference type="EMBL" id="MUK90784.1"/>
    </source>
</evidence>
<evidence type="ECO:0000259" key="2">
    <source>
        <dbReference type="Pfam" id="PF04542"/>
    </source>
</evidence>
<dbReference type="InterPro" id="IPR036388">
    <property type="entry name" value="WH-like_DNA-bd_sf"/>
</dbReference>
<dbReference type="InterPro" id="IPR014284">
    <property type="entry name" value="RNA_pol_sigma-70_dom"/>
</dbReference>
<dbReference type="GO" id="GO:0006352">
    <property type="term" value="P:DNA-templated transcription initiation"/>
    <property type="evidence" value="ECO:0007669"/>
    <property type="project" value="InterPro"/>
</dbReference>
<feature type="domain" description="RNA polymerase sigma-70 region 2" evidence="2">
    <location>
        <begin position="8"/>
        <end position="71"/>
    </location>
</feature>
<dbReference type="SUPFAM" id="SSF54427">
    <property type="entry name" value="NTF2-like"/>
    <property type="match status" value="1"/>
</dbReference>
<dbReference type="EMBL" id="WOCA01000032">
    <property type="protein sequence ID" value="MUK90784.1"/>
    <property type="molecule type" value="Genomic_DNA"/>
</dbReference>
<dbReference type="PANTHER" id="PTHR30173">
    <property type="entry name" value="SIGMA 19 FACTOR"/>
    <property type="match status" value="1"/>
</dbReference>
<dbReference type="Gene3D" id="1.10.1740.10">
    <property type="match status" value="1"/>
</dbReference>
<dbReference type="RefSeq" id="WP_155671897.1">
    <property type="nucleotide sequence ID" value="NZ_WOCA01000032.1"/>
</dbReference>
<dbReference type="SUPFAM" id="SSF88946">
    <property type="entry name" value="Sigma2 domain of RNA polymerase sigma factors"/>
    <property type="match status" value="1"/>
</dbReference>